<comment type="caution">
    <text evidence="3">The sequence shown here is derived from an EMBL/GenBank/DDBJ whole genome shotgun (WGS) entry which is preliminary data.</text>
</comment>
<dbReference type="Proteomes" id="UP001596513">
    <property type="component" value="Unassembled WGS sequence"/>
</dbReference>
<gene>
    <name evidence="3" type="ORF">ACFQT0_29115</name>
</gene>
<protein>
    <submittedName>
        <fullName evidence="3">Universal stress protein</fullName>
    </submittedName>
</protein>
<name>A0ABW2UBZ2_9BACT</name>
<feature type="domain" description="UspA" evidence="2">
    <location>
        <begin position="222"/>
        <end position="274"/>
    </location>
</feature>
<dbReference type="RefSeq" id="WP_380206842.1">
    <property type="nucleotide sequence ID" value="NZ_JBHTEK010000005.1"/>
</dbReference>
<accession>A0ABW2UBZ2</accession>
<dbReference type="PANTHER" id="PTHR46268:SF6">
    <property type="entry name" value="UNIVERSAL STRESS PROTEIN UP12"/>
    <property type="match status" value="1"/>
</dbReference>
<sequence>MNISLIVMTSFYPAAQQAVQYADVLAGALGGQVVLLHANRVALFDPYVFAGEGWRRQELEGEKEIETLLQRQAEQLWSPASVEIATDLLPDVARDMLARYHPALFVIGRPAPDPTGPEQLSTIVLELLQAAHIPILLVPLGSKAHNPAQKVLVAADTEEFNTAGPADAVHLLLGSVGTQGVTVAHVSVLEEDESCAHALQAVKRSGLLEGMPEPSLRGYQSKNPADGVFEGIRDTQADMVVMMARPRSYLGELFHKSVTVQVMHESPVPVLVVPATNPPEEKSRAGTFRPKT</sequence>
<reference evidence="4" key="1">
    <citation type="journal article" date="2019" name="Int. J. Syst. Evol. Microbiol.">
        <title>The Global Catalogue of Microorganisms (GCM) 10K type strain sequencing project: providing services to taxonomists for standard genome sequencing and annotation.</title>
        <authorList>
            <consortium name="The Broad Institute Genomics Platform"/>
            <consortium name="The Broad Institute Genome Sequencing Center for Infectious Disease"/>
            <person name="Wu L."/>
            <person name="Ma J."/>
        </authorList>
    </citation>
    <scope>NUCLEOTIDE SEQUENCE [LARGE SCALE GENOMIC DNA]</scope>
    <source>
        <strain evidence="4">JCM 19635</strain>
    </source>
</reference>
<dbReference type="EMBL" id="JBHTEK010000005">
    <property type="protein sequence ID" value="MFC7671000.1"/>
    <property type="molecule type" value="Genomic_DNA"/>
</dbReference>
<dbReference type="SUPFAM" id="SSF52402">
    <property type="entry name" value="Adenine nucleotide alpha hydrolases-like"/>
    <property type="match status" value="2"/>
</dbReference>
<dbReference type="PANTHER" id="PTHR46268">
    <property type="entry name" value="STRESS RESPONSE PROTEIN NHAX"/>
    <property type="match status" value="1"/>
</dbReference>
<organism evidence="3 4">
    <name type="scientific">Hymenobacter humi</name>
    <dbReference type="NCBI Taxonomy" id="1411620"/>
    <lineage>
        <taxon>Bacteria</taxon>
        <taxon>Pseudomonadati</taxon>
        <taxon>Bacteroidota</taxon>
        <taxon>Cytophagia</taxon>
        <taxon>Cytophagales</taxon>
        <taxon>Hymenobacteraceae</taxon>
        <taxon>Hymenobacter</taxon>
    </lineage>
</organism>
<dbReference type="Gene3D" id="3.40.50.12370">
    <property type="match status" value="1"/>
</dbReference>
<evidence type="ECO:0000259" key="2">
    <source>
        <dbReference type="Pfam" id="PF00582"/>
    </source>
</evidence>
<keyword evidence="4" id="KW-1185">Reference proteome</keyword>
<evidence type="ECO:0000313" key="3">
    <source>
        <dbReference type="EMBL" id="MFC7671000.1"/>
    </source>
</evidence>
<proteinExistence type="inferred from homology"/>
<dbReference type="CDD" id="cd00293">
    <property type="entry name" value="USP-like"/>
    <property type="match status" value="1"/>
</dbReference>
<dbReference type="Pfam" id="PF00582">
    <property type="entry name" value="Usp"/>
    <property type="match status" value="1"/>
</dbReference>
<comment type="similarity">
    <text evidence="1">Belongs to the universal stress protein A family.</text>
</comment>
<evidence type="ECO:0000313" key="4">
    <source>
        <dbReference type="Proteomes" id="UP001596513"/>
    </source>
</evidence>
<evidence type="ECO:0000256" key="1">
    <source>
        <dbReference type="ARBA" id="ARBA00008791"/>
    </source>
</evidence>
<dbReference type="InterPro" id="IPR006016">
    <property type="entry name" value="UspA"/>
</dbReference>